<dbReference type="Proteomes" id="UP000290365">
    <property type="component" value="Chromosome"/>
</dbReference>
<keyword evidence="4" id="KW-1185">Reference proteome</keyword>
<dbReference type="RefSeq" id="WP_129890380.1">
    <property type="nucleotide sequence ID" value="NZ_CP035758.1"/>
</dbReference>
<evidence type="ECO:0000256" key="1">
    <source>
        <dbReference type="ARBA" id="ARBA00006484"/>
    </source>
</evidence>
<dbReference type="InterPro" id="IPR036291">
    <property type="entry name" value="NAD(P)-bd_dom_sf"/>
</dbReference>
<evidence type="ECO:0000313" key="3">
    <source>
        <dbReference type="EMBL" id="QBD79327.1"/>
    </source>
</evidence>
<dbReference type="SUPFAM" id="SSF51735">
    <property type="entry name" value="NAD(P)-binding Rossmann-fold domains"/>
    <property type="match status" value="1"/>
</dbReference>
<gene>
    <name evidence="3" type="ORF">EPA93_26395</name>
</gene>
<reference evidence="3 4" key="1">
    <citation type="submission" date="2019-01" db="EMBL/GenBank/DDBJ databases">
        <title>Ktedonosporobacter rubrisoli SCAWS-G2.</title>
        <authorList>
            <person name="Huang Y."/>
            <person name="Yan B."/>
        </authorList>
    </citation>
    <scope>NUCLEOTIDE SEQUENCE [LARGE SCALE GENOMIC DNA]</scope>
    <source>
        <strain evidence="3 4">SCAWS-G2</strain>
    </source>
</reference>
<dbReference type="GO" id="GO:0050664">
    <property type="term" value="F:oxidoreductase activity, acting on NAD(P)H, oxygen as acceptor"/>
    <property type="evidence" value="ECO:0007669"/>
    <property type="project" value="TreeGrafter"/>
</dbReference>
<evidence type="ECO:0000256" key="2">
    <source>
        <dbReference type="ARBA" id="ARBA00023002"/>
    </source>
</evidence>
<dbReference type="Gene3D" id="3.40.50.720">
    <property type="entry name" value="NAD(P)-binding Rossmann-like Domain"/>
    <property type="match status" value="1"/>
</dbReference>
<dbReference type="AlphaFoldDB" id="A0A4P6JUL1"/>
<dbReference type="InterPro" id="IPR002347">
    <property type="entry name" value="SDR_fam"/>
</dbReference>
<comment type="similarity">
    <text evidence="1">Belongs to the short-chain dehydrogenases/reductases (SDR) family.</text>
</comment>
<dbReference type="PANTHER" id="PTHR43008:SF4">
    <property type="entry name" value="CHAIN DEHYDROGENASE, PUTATIVE (AFU_ORTHOLOGUE AFUA_4G08710)-RELATED"/>
    <property type="match status" value="1"/>
</dbReference>
<keyword evidence="2" id="KW-0560">Oxidoreductase</keyword>
<name>A0A4P6JUL1_KTERU</name>
<dbReference type="EMBL" id="CP035758">
    <property type="protein sequence ID" value="QBD79327.1"/>
    <property type="molecule type" value="Genomic_DNA"/>
</dbReference>
<dbReference type="Pfam" id="PF00106">
    <property type="entry name" value="adh_short"/>
    <property type="match status" value="1"/>
</dbReference>
<dbReference type="PANTHER" id="PTHR43008">
    <property type="entry name" value="BENZIL REDUCTASE"/>
    <property type="match status" value="1"/>
</dbReference>
<dbReference type="KEGG" id="kbs:EPA93_26395"/>
<dbReference type="OrthoDB" id="4373846at2"/>
<dbReference type="PRINTS" id="PR00081">
    <property type="entry name" value="GDHRDH"/>
</dbReference>
<proteinExistence type="inferred from homology"/>
<dbReference type="NCBIfam" id="NF005868">
    <property type="entry name" value="PRK07806.1"/>
    <property type="match status" value="1"/>
</dbReference>
<sequence length="257" mass="27116">MPAQEKTKVALITGGSRGIGAETALALAAHGYDVAITYRNKAARAKEVVTRAEQQGVRALAVCSDITQPAALDQLFTELQAWCSRLDALVLNASGGLERELLAADPAYPMHINRDAQLALVERALPLMSAGGVIVFVTSHWAHLNGQVEQIPAYEAVAASKYAGEQALRTRQDEFTAQGIRLIVVTGDLIEGTVTPKLLERGAPGLAEQRRSSIGQLPTAAEMGEAIARAALDSALPSGHTVVIGGSLHSLPRKLTT</sequence>
<accession>A0A4P6JUL1</accession>
<protein>
    <submittedName>
        <fullName evidence="3">SDR family NAD(P)-dependent oxidoreductase</fullName>
    </submittedName>
</protein>
<evidence type="ECO:0000313" key="4">
    <source>
        <dbReference type="Proteomes" id="UP000290365"/>
    </source>
</evidence>
<organism evidence="3 4">
    <name type="scientific">Ktedonosporobacter rubrisoli</name>
    <dbReference type="NCBI Taxonomy" id="2509675"/>
    <lineage>
        <taxon>Bacteria</taxon>
        <taxon>Bacillati</taxon>
        <taxon>Chloroflexota</taxon>
        <taxon>Ktedonobacteria</taxon>
        <taxon>Ktedonobacterales</taxon>
        <taxon>Ktedonosporobacteraceae</taxon>
        <taxon>Ktedonosporobacter</taxon>
    </lineage>
</organism>